<protein>
    <submittedName>
        <fullName evidence="5">Carbohydrate kinase family protein</fullName>
        <ecNumber evidence="5">2.7.1.-</ecNumber>
    </submittedName>
</protein>
<dbReference type="GeneID" id="41331698"/>
<dbReference type="InterPro" id="IPR029056">
    <property type="entry name" value="Ribokinase-like"/>
</dbReference>
<evidence type="ECO:0000313" key="6">
    <source>
        <dbReference type="Proteomes" id="UP000321408"/>
    </source>
</evidence>
<gene>
    <name evidence="5" type="ORF">DSAG12_03730</name>
</gene>
<feature type="domain" description="Carbohydrate kinase PfkB" evidence="4">
    <location>
        <begin position="28"/>
        <end position="320"/>
    </location>
</feature>
<sequence>MSNEGKKYDVVGLGSCTLDLIFEVDDIMRLDIVDRDKIEKKYICIENSSKLNVKTVKSYPGGSAANISCDLSNIGFKTAYIGGIGADTAGDTCLTDLRNHNVDVSGVKIFSEDSTAHSVILVNSAYKDRSILAYKGANDLYSEKDVPIEKLQNTRCFVWTSLTSDMGIGAIRKCIEITKSSGGIIAAAPSISIIKKRKKDAIKLMRLADLTSLNDEELEEITGIKRDLHAAMALLFEWGIKIVNLTLGKNGQWISDGKTLIKTRPPSIHVMDTTGAGDATMSGIIYGFLENKSLHDTAMIAASLSAMEIEATGVRVGLPDKFSELQTFINNHEFQQETSNF</sequence>
<keyword evidence="2 5" id="KW-0808">Transferase</keyword>
<dbReference type="GO" id="GO:0016301">
    <property type="term" value="F:kinase activity"/>
    <property type="evidence" value="ECO:0007669"/>
    <property type="project" value="UniProtKB-KW"/>
</dbReference>
<dbReference type="Pfam" id="PF00294">
    <property type="entry name" value="PfkB"/>
    <property type="match status" value="1"/>
</dbReference>
<dbReference type="EMBL" id="CP042905">
    <property type="protein sequence ID" value="QEE17892.1"/>
    <property type="molecule type" value="Genomic_DNA"/>
</dbReference>
<evidence type="ECO:0000256" key="2">
    <source>
        <dbReference type="ARBA" id="ARBA00022679"/>
    </source>
</evidence>
<dbReference type="InterPro" id="IPR011611">
    <property type="entry name" value="PfkB_dom"/>
</dbReference>
<comment type="similarity">
    <text evidence="1">Belongs to the carbohydrate kinase PfkB family.</text>
</comment>
<dbReference type="PROSITE" id="PS00584">
    <property type="entry name" value="PFKB_KINASES_2"/>
    <property type="match status" value="1"/>
</dbReference>
<dbReference type="PANTHER" id="PTHR43085">
    <property type="entry name" value="HEXOKINASE FAMILY MEMBER"/>
    <property type="match status" value="1"/>
</dbReference>
<accession>A0A5B9DFJ4</accession>
<dbReference type="Proteomes" id="UP000321408">
    <property type="component" value="Chromosome"/>
</dbReference>
<evidence type="ECO:0000256" key="1">
    <source>
        <dbReference type="ARBA" id="ARBA00010688"/>
    </source>
</evidence>
<keyword evidence="6" id="KW-1185">Reference proteome</keyword>
<name>A0A5B9DFJ4_9ARCH</name>
<dbReference type="EC" id="2.7.1.-" evidence="5"/>
<dbReference type="SUPFAM" id="SSF53613">
    <property type="entry name" value="Ribokinase-like"/>
    <property type="match status" value="1"/>
</dbReference>
<dbReference type="Gene3D" id="3.40.1190.20">
    <property type="match status" value="1"/>
</dbReference>
<evidence type="ECO:0000313" key="5">
    <source>
        <dbReference type="EMBL" id="QEE17892.1"/>
    </source>
</evidence>
<organism evidence="5 6">
    <name type="scientific">Promethearchaeum syntrophicum</name>
    <dbReference type="NCBI Taxonomy" id="2594042"/>
    <lineage>
        <taxon>Archaea</taxon>
        <taxon>Promethearchaeati</taxon>
        <taxon>Promethearchaeota</taxon>
        <taxon>Promethearchaeia</taxon>
        <taxon>Promethearchaeales</taxon>
        <taxon>Promethearchaeaceae</taxon>
        <taxon>Promethearchaeum</taxon>
    </lineage>
</organism>
<keyword evidence="3 5" id="KW-0418">Kinase</keyword>
<evidence type="ECO:0000256" key="3">
    <source>
        <dbReference type="ARBA" id="ARBA00022777"/>
    </source>
</evidence>
<reference evidence="5 6" key="1">
    <citation type="journal article" date="2020" name="Nature">
        <title>Isolation of an archaeon at the prokaryote-eukaryote interface.</title>
        <authorList>
            <person name="Imachi H."/>
            <person name="Nobu M.K."/>
            <person name="Nakahara N."/>
            <person name="Morono Y."/>
            <person name="Ogawara M."/>
            <person name="Takaki Y."/>
            <person name="Takano Y."/>
            <person name="Uematsu K."/>
            <person name="Ikuta T."/>
            <person name="Ito M."/>
            <person name="Matsui Y."/>
            <person name="Miyazaki M."/>
            <person name="Murata K."/>
            <person name="Saito Y."/>
            <person name="Sakai S."/>
            <person name="Song C."/>
            <person name="Tasumi E."/>
            <person name="Yamanaka Y."/>
            <person name="Yamaguchi T."/>
            <person name="Kamagata Y."/>
            <person name="Tamaki H."/>
            <person name="Takai K."/>
        </authorList>
    </citation>
    <scope>NUCLEOTIDE SEQUENCE [LARGE SCALE GENOMIC DNA]</scope>
    <source>
        <strain evidence="5 6">MK-D1</strain>
    </source>
</reference>
<dbReference type="PROSITE" id="PS00583">
    <property type="entry name" value="PFKB_KINASES_1"/>
    <property type="match status" value="1"/>
</dbReference>
<proteinExistence type="inferred from homology"/>
<dbReference type="KEGG" id="psyt:DSAG12_03730"/>
<dbReference type="InterPro" id="IPR050306">
    <property type="entry name" value="PfkB_Carbo_kinase"/>
</dbReference>
<dbReference type="RefSeq" id="WP_147664771.1">
    <property type="nucleotide sequence ID" value="NZ_CP042905.2"/>
</dbReference>
<dbReference type="AlphaFoldDB" id="A0A5B9DFJ4"/>
<dbReference type="InterPro" id="IPR002173">
    <property type="entry name" value="Carboh/pur_kinase_PfkB_CS"/>
</dbReference>
<dbReference type="PANTHER" id="PTHR43085:SF57">
    <property type="entry name" value="CARBOHYDRATE KINASE PFKB DOMAIN-CONTAINING PROTEIN"/>
    <property type="match status" value="1"/>
</dbReference>
<evidence type="ECO:0000259" key="4">
    <source>
        <dbReference type="Pfam" id="PF00294"/>
    </source>
</evidence>
<reference evidence="5 6" key="2">
    <citation type="journal article" date="2024" name="Int. J. Syst. Evol. Microbiol.">
        <title>Promethearchaeum syntrophicum gen. nov., sp. nov., an anaerobic, obligately syntrophic archaeon, the first isolate of the lineage 'Asgard' archaea, and proposal of the new archaeal phylum Promethearchaeota phyl. nov. and kingdom Promethearchaeati regn. nov.</title>
        <authorList>
            <person name="Imachi H."/>
            <person name="Nobu M.K."/>
            <person name="Kato S."/>
            <person name="Takaki Y."/>
            <person name="Miyazaki M."/>
            <person name="Miyata M."/>
            <person name="Ogawara M."/>
            <person name="Saito Y."/>
            <person name="Sakai S."/>
            <person name="Tahara Y.O."/>
            <person name="Takano Y."/>
            <person name="Tasumi E."/>
            <person name="Uematsu K."/>
            <person name="Yoshimura T."/>
            <person name="Itoh T."/>
            <person name="Ohkuma M."/>
            <person name="Takai K."/>
        </authorList>
    </citation>
    <scope>NUCLEOTIDE SEQUENCE [LARGE SCALE GENOMIC DNA]</scope>
    <source>
        <strain evidence="5 6">MK-D1</strain>
    </source>
</reference>